<evidence type="ECO:0000256" key="2">
    <source>
        <dbReference type="SAM" id="MobiDB-lite"/>
    </source>
</evidence>
<dbReference type="InterPro" id="IPR000558">
    <property type="entry name" value="Histone_H2B"/>
</dbReference>
<evidence type="ECO:0000313" key="4">
    <source>
        <dbReference type="Proteomes" id="UP000094527"/>
    </source>
</evidence>
<dbReference type="GO" id="GO:0046982">
    <property type="term" value="F:protein heterodimerization activity"/>
    <property type="evidence" value="ECO:0007669"/>
    <property type="project" value="InterPro"/>
</dbReference>
<proteinExistence type="inferred from homology"/>
<comment type="similarity">
    <text evidence="1">Belongs to the histone H2B family.</text>
</comment>
<dbReference type="PRINTS" id="PR00621">
    <property type="entry name" value="HISTONEH2B"/>
</dbReference>
<keyword evidence="4" id="KW-1185">Reference proteome</keyword>
<dbReference type="Proteomes" id="UP000094527">
    <property type="component" value="Unassembled WGS sequence"/>
</dbReference>
<dbReference type="GO" id="GO:0003677">
    <property type="term" value="F:DNA binding"/>
    <property type="evidence" value="ECO:0007669"/>
    <property type="project" value="InterPro"/>
</dbReference>
<dbReference type="AlphaFoldDB" id="A0A1D2M421"/>
<evidence type="ECO:0000256" key="1">
    <source>
        <dbReference type="ARBA" id="ARBA00006846"/>
    </source>
</evidence>
<feature type="region of interest" description="Disordered" evidence="2">
    <location>
        <begin position="32"/>
        <end position="68"/>
    </location>
</feature>
<protein>
    <submittedName>
        <fullName evidence="3">Histone H2B (S)</fullName>
    </submittedName>
</protein>
<organism evidence="3 4">
    <name type="scientific">Orchesella cincta</name>
    <name type="common">Springtail</name>
    <name type="synonym">Podura cincta</name>
    <dbReference type="NCBI Taxonomy" id="48709"/>
    <lineage>
        <taxon>Eukaryota</taxon>
        <taxon>Metazoa</taxon>
        <taxon>Ecdysozoa</taxon>
        <taxon>Arthropoda</taxon>
        <taxon>Hexapoda</taxon>
        <taxon>Collembola</taxon>
        <taxon>Entomobryomorpha</taxon>
        <taxon>Entomobryoidea</taxon>
        <taxon>Orchesellidae</taxon>
        <taxon>Orchesellinae</taxon>
        <taxon>Orchesella</taxon>
    </lineage>
</organism>
<accession>A0A1D2M421</accession>
<dbReference type="GO" id="GO:0000786">
    <property type="term" value="C:nucleosome"/>
    <property type="evidence" value="ECO:0007669"/>
    <property type="project" value="InterPro"/>
</dbReference>
<dbReference type="Gene3D" id="1.10.20.10">
    <property type="entry name" value="Histone, subunit A"/>
    <property type="match status" value="1"/>
</dbReference>
<reference evidence="3 4" key="1">
    <citation type="journal article" date="2016" name="Genome Biol. Evol.">
        <title>Gene Family Evolution Reflects Adaptation to Soil Environmental Stressors in the Genome of the Collembolan Orchesella cincta.</title>
        <authorList>
            <person name="Faddeeva-Vakhrusheva A."/>
            <person name="Derks M.F."/>
            <person name="Anvar S.Y."/>
            <person name="Agamennone V."/>
            <person name="Suring W."/>
            <person name="Smit S."/>
            <person name="van Straalen N.M."/>
            <person name="Roelofs D."/>
        </authorList>
    </citation>
    <scope>NUCLEOTIDE SEQUENCE [LARGE SCALE GENOMIC DNA]</scope>
    <source>
        <tissue evidence="3">Mixed pool</tissue>
    </source>
</reference>
<name>A0A1D2M421_ORCCI</name>
<dbReference type="EMBL" id="LJIJ01004810">
    <property type="protein sequence ID" value="ODM87709.1"/>
    <property type="molecule type" value="Genomic_DNA"/>
</dbReference>
<comment type="caution">
    <text evidence="3">The sequence shown here is derived from an EMBL/GenBank/DDBJ whole genome shotgun (WGS) entry which is preliminary data.</text>
</comment>
<sequence length="83" mass="9314">MESPPSHVHHESFVNRHFERVAAEASVLPYNKRPHHLSGKANCQMVPSSRRVGQTRPISEGTKAVTKYTSSTVNLPPLELKLR</sequence>
<dbReference type="InterPro" id="IPR009072">
    <property type="entry name" value="Histone-fold"/>
</dbReference>
<gene>
    <name evidence="3" type="ORF">Ocin01_18970</name>
</gene>
<evidence type="ECO:0000313" key="3">
    <source>
        <dbReference type="EMBL" id="ODM87709.1"/>
    </source>
</evidence>
<dbReference type="GO" id="GO:0030527">
    <property type="term" value="F:structural constituent of chromatin"/>
    <property type="evidence" value="ECO:0007669"/>
    <property type="project" value="InterPro"/>
</dbReference>